<reference evidence="2 3" key="1">
    <citation type="journal article" date="2017" name="BMC Genomics">
        <title>Comparative genomic and phylogenomic analyses of the Bifidobacteriaceae family.</title>
        <authorList>
            <person name="Lugli G.A."/>
            <person name="Milani C."/>
            <person name="Turroni F."/>
            <person name="Duranti S."/>
            <person name="Mancabelli L."/>
            <person name="Mangifesta M."/>
            <person name="Ferrario C."/>
            <person name="Modesto M."/>
            <person name="Mattarelli P."/>
            <person name="Jiri K."/>
            <person name="van Sinderen D."/>
            <person name="Ventura M."/>
        </authorList>
    </citation>
    <scope>NUCLEOTIDE SEQUENCE [LARGE SCALE GENOMIC DNA]</scope>
    <source>
        <strain evidence="2 3">LMG 28769</strain>
    </source>
</reference>
<dbReference type="GO" id="GO:0046872">
    <property type="term" value="F:metal ion binding"/>
    <property type="evidence" value="ECO:0007669"/>
    <property type="project" value="UniProtKB-KW"/>
</dbReference>
<protein>
    <submittedName>
        <fullName evidence="2">Inositol monophosphatase</fullName>
    </submittedName>
</protein>
<dbReference type="GO" id="GO:0008934">
    <property type="term" value="F:inositol monophosphate 1-phosphatase activity"/>
    <property type="evidence" value="ECO:0007669"/>
    <property type="project" value="TreeGrafter"/>
</dbReference>
<dbReference type="SUPFAM" id="SSF56655">
    <property type="entry name" value="Carbohydrate phosphatase"/>
    <property type="match status" value="1"/>
</dbReference>
<dbReference type="OrthoDB" id="9772456at2"/>
<organism evidence="2 3">
    <name type="scientific">Bifidobacterium aquikefiri</name>
    <dbReference type="NCBI Taxonomy" id="1653207"/>
    <lineage>
        <taxon>Bacteria</taxon>
        <taxon>Bacillati</taxon>
        <taxon>Actinomycetota</taxon>
        <taxon>Actinomycetes</taxon>
        <taxon>Bifidobacteriales</taxon>
        <taxon>Bifidobacteriaceae</taxon>
        <taxon>Bifidobacterium</taxon>
    </lineage>
</organism>
<comment type="cofactor">
    <cofactor evidence="1">
        <name>Mg(2+)</name>
        <dbReference type="ChEBI" id="CHEBI:18420"/>
    </cofactor>
</comment>
<evidence type="ECO:0000313" key="3">
    <source>
        <dbReference type="Proteomes" id="UP000216451"/>
    </source>
</evidence>
<comment type="caution">
    <text evidence="2">The sequence shown here is derived from an EMBL/GenBank/DDBJ whole genome shotgun (WGS) entry which is preliminary data.</text>
</comment>
<dbReference type="PANTHER" id="PTHR20854">
    <property type="entry name" value="INOSITOL MONOPHOSPHATASE"/>
    <property type="match status" value="1"/>
</dbReference>
<feature type="binding site" evidence="1">
    <location>
        <position position="88"/>
    </location>
    <ligand>
        <name>Mg(2+)</name>
        <dbReference type="ChEBI" id="CHEBI:18420"/>
        <label>1</label>
        <note>catalytic</note>
    </ligand>
</feature>
<dbReference type="Pfam" id="PF00459">
    <property type="entry name" value="Inositol_P"/>
    <property type="match status" value="1"/>
</dbReference>
<dbReference type="Gene3D" id="3.40.190.80">
    <property type="match status" value="1"/>
</dbReference>
<dbReference type="PRINTS" id="PR00377">
    <property type="entry name" value="IMPHPHTASES"/>
</dbReference>
<evidence type="ECO:0000313" key="2">
    <source>
        <dbReference type="EMBL" id="OZG65488.1"/>
    </source>
</evidence>
<dbReference type="CDD" id="cd01637">
    <property type="entry name" value="IMPase_like"/>
    <property type="match status" value="1"/>
</dbReference>
<dbReference type="GO" id="GO:0006020">
    <property type="term" value="P:inositol metabolic process"/>
    <property type="evidence" value="ECO:0007669"/>
    <property type="project" value="TreeGrafter"/>
</dbReference>
<proteinExistence type="predicted"/>
<dbReference type="EMBL" id="MWXA01000008">
    <property type="protein sequence ID" value="OZG65488.1"/>
    <property type="molecule type" value="Genomic_DNA"/>
</dbReference>
<feature type="binding site" evidence="1">
    <location>
        <position position="226"/>
    </location>
    <ligand>
        <name>Mg(2+)</name>
        <dbReference type="ChEBI" id="CHEBI:18420"/>
        <label>1</label>
        <note>catalytic</note>
    </ligand>
</feature>
<dbReference type="InterPro" id="IPR000760">
    <property type="entry name" value="Inositol_monophosphatase-like"/>
</dbReference>
<dbReference type="Proteomes" id="UP000216451">
    <property type="component" value="Unassembled WGS sequence"/>
</dbReference>
<sequence>MDLRDLTTRVSHLAFDAGEHALQDQVNPHDLKYRVQPKSEQRFTSEVDTRLMRFCRDGISKIDPADGFWEDEGSDREPNSRYWCIGNIDGAINYVRNMAEWAVTFTLFKIGKDGVPSPIIGVVHAPALGLTYLAAQGQGAIRIRRTPIGSKQEKIIPSTTDSLDGSVVSFGMSYFPRESKRALRTVAAMAGRPADIKRVGPTSLDLCKVADGTYDAYFEPKLHSWDIPAVSAGTVVVWESQGKLNQWNGNPIDWGRDNDIVATNGLIDDDLKPYLNQD</sequence>
<dbReference type="GO" id="GO:0007165">
    <property type="term" value="P:signal transduction"/>
    <property type="evidence" value="ECO:0007669"/>
    <property type="project" value="TreeGrafter"/>
</dbReference>
<dbReference type="Gene3D" id="3.30.540.10">
    <property type="entry name" value="Fructose-1,6-Bisphosphatase, subunit A, domain 1"/>
    <property type="match status" value="1"/>
</dbReference>
<evidence type="ECO:0000256" key="1">
    <source>
        <dbReference type="PIRSR" id="PIRSR600760-2"/>
    </source>
</evidence>
<keyword evidence="1" id="KW-0460">Magnesium</keyword>
<dbReference type="RefSeq" id="WP_094694684.1">
    <property type="nucleotide sequence ID" value="NZ_JBDNSG010000018.1"/>
</dbReference>
<dbReference type="PANTHER" id="PTHR20854:SF4">
    <property type="entry name" value="INOSITOL-1-MONOPHOSPHATASE-RELATED"/>
    <property type="match status" value="1"/>
</dbReference>
<accession>A0A261G287</accession>
<dbReference type="GeneID" id="98296329"/>
<gene>
    <name evidence="2" type="ORF">BAQU_1671</name>
</gene>
<name>A0A261G287_9BIFI</name>
<keyword evidence="3" id="KW-1185">Reference proteome</keyword>
<feature type="binding site" evidence="1">
    <location>
        <position position="89"/>
    </location>
    <ligand>
        <name>Mg(2+)</name>
        <dbReference type="ChEBI" id="CHEBI:18420"/>
        <label>1</label>
        <note>catalytic</note>
    </ligand>
</feature>
<dbReference type="AlphaFoldDB" id="A0A261G287"/>
<keyword evidence="1" id="KW-0479">Metal-binding</keyword>